<protein>
    <submittedName>
        <fullName evidence="3">Putative transmembrane protein</fullName>
    </submittedName>
</protein>
<dbReference type="SUPFAM" id="SSF58100">
    <property type="entry name" value="Bacterial hemolysins"/>
    <property type="match status" value="1"/>
</dbReference>
<comment type="caution">
    <text evidence="3">The sequence shown here is derived from an EMBL/GenBank/DDBJ whole genome shotgun (WGS) entry which is preliminary data.</text>
</comment>
<feature type="coiled-coil region" evidence="1">
    <location>
        <begin position="300"/>
        <end position="334"/>
    </location>
</feature>
<organism evidence="3 4">
    <name type="scientific">Rhizoctonia solani 123E</name>
    <dbReference type="NCBI Taxonomy" id="1423351"/>
    <lineage>
        <taxon>Eukaryota</taxon>
        <taxon>Fungi</taxon>
        <taxon>Dikarya</taxon>
        <taxon>Basidiomycota</taxon>
        <taxon>Agaricomycotina</taxon>
        <taxon>Agaricomycetes</taxon>
        <taxon>Cantharellales</taxon>
        <taxon>Ceratobasidiaceae</taxon>
        <taxon>Rhizoctonia</taxon>
    </lineage>
</organism>
<dbReference type="Proteomes" id="UP000027456">
    <property type="component" value="Unassembled WGS sequence"/>
</dbReference>
<feature type="transmembrane region" description="Helical" evidence="2">
    <location>
        <begin position="252"/>
        <end position="274"/>
    </location>
</feature>
<keyword evidence="2" id="KW-1133">Transmembrane helix</keyword>
<dbReference type="Gene3D" id="1.20.1170.10">
    <property type="match status" value="1"/>
</dbReference>
<name>A0A074SBR5_9AGAM</name>
<gene>
    <name evidence="3" type="ORF">V565_009440</name>
</gene>
<keyword evidence="4" id="KW-1185">Reference proteome</keyword>
<reference evidence="3 4" key="1">
    <citation type="submission" date="2013-12" db="EMBL/GenBank/DDBJ databases">
        <authorList>
            <person name="Cubeta M."/>
            <person name="Pakala S."/>
            <person name="Fedorova N."/>
            <person name="Thomas E."/>
            <person name="Dean R."/>
            <person name="Jabaji S."/>
            <person name="Neate S."/>
            <person name="Toda T."/>
            <person name="Tavantzis S."/>
            <person name="Vilgalys R."/>
            <person name="Bharathan N."/>
            <person name="Pakala S."/>
            <person name="Losada L.S."/>
            <person name="Zafar N."/>
            <person name="Nierman W."/>
        </authorList>
    </citation>
    <scope>NUCLEOTIDE SEQUENCE [LARGE SCALE GENOMIC DNA]</scope>
    <source>
        <strain evidence="3 4">123E</strain>
    </source>
</reference>
<dbReference type="HOGENOM" id="CLU_655777_0_0_1"/>
<keyword evidence="2 3" id="KW-0812">Transmembrane</keyword>
<proteinExistence type="predicted"/>
<evidence type="ECO:0000313" key="4">
    <source>
        <dbReference type="Proteomes" id="UP000027456"/>
    </source>
</evidence>
<accession>A0A074SBR5</accession>
<dbReference type="EMBL" id="AZST01000012">
    <property type="protein sequence ID" value="KEP55065.1"/>
    <property type="molecule type" value="Genomic_DNA"/>
</dbReference>
<dbReference type="OrthoDB" id="3167324at2759"/>
<evidence type="ECO:0000256" key="2">
    <source>
        <dbReference type="SAM" id="Phobius"/>
    </source>
</evidence>
<sequence length="419" mass="46346">MQTFPYLSTVFPALSFTATEAYFLPLHPAPKHTMGTEAPPSYDETVRLIKNLSPEKKEVLHAAVITELKKPGMTDKIIEDVGELAKKAAKIQSLFQEVLVALGQFTYTGVNFKDKWEKIYEDFKALLEKSIGEATTASMLIDKFVDTVIPVMKVVKDEDDEKHLKAAINLAQRFLKDCDDTMADAGKTGDPLERIHQIATAESKAFKGFERNITKFQAEFTQYAEGYTGRVKTQRDIVDGLQANIDSIRTQLMWFGIGMGVTVFAGMIIGPAVIAAAFPVVGALIIGVAVIALGTEIGCYAELNAELKAKEEELKDANNELEKLRTEQAAARDLKSYLADAKGPLLGLVANIHCFGAFWDTIVVDAKKLHNILEDVSKQEPGQFAEFQTYLTRSEAYYRPIQAGLQAYITHDTFANFGK</sequence>
<evidence type="ECO:0000313" key="3">
    <source>
        <dbReference type="EMBL" id="KEP55065.1"/>
    </source>
</evidence>
<evidence type="ECO:0000256" key="1">
    <source>
        <dbReference type="SAM" id="Coils"/>
    </source>
</evidence>
<feature type="transmembrane region" description="Helical" evidence="2">
    <location>
        <begin position="280"/>
        <end position="301"/>
    </location>
</feature>
<dbReference type="AlphaFoldDB" id="A0A074SBR5"/>
<keyword evidence="2" id="KW-0472">Membrane</keyword>
<keyword evidence="1" id="KW-0175">Coiled coil</keyword>